<sequence>MAQSKPRPQSNRESMADLKIAVHRRSPSNLTELHLFCQEEWTNLPSLDGTSVRLLGNRLEKPLKWKSGETKEYFSRGRRPRTNPELWVEPLPHLPHLPHRPLPLPQDGWLYQTLQAGGGQVNPVPAEIGLRHPRKRQLGKVGREVAGPVPLVDEGGVNGTGRQPVDEKLVHSMEEEEEVEVEKLNQVMRRQD</sequence>
<comment type="caution">
    <text evidence="2">The sequence shown here is derived from an EMBL/GenBank/DDBJ whole genome shotgun (WGS) entry which is preliminary data.</text>
</comment>
<feature type="region of interest" description="Disordered" evidence="1">
    <location>
        <begin position="171"/>
        <end position="192"/>
    </location>
</feature>
<dbReference type="EMBL" id="CADEAL010002791">
    <property type="protein sequence ID" value="CAB1442171.1"/>
    <property type="molecule type" value="Genomic_DNA"/>
</dbReference>
<evidence type="ECO:0000313" key="2">
    <source>
        <dbReference type="EMBL" id="CAB1442171.1"/>
    </source>
</evidence>
<proteinExistence type="predicted"/>
<keyword evidence="3" id="KW-1185">Reference proteome</keyword>
<name>A0A9N7V169_PLEPL</name>
<accession>A0A9N7V169</accession>
<reference evidence="2" key="1">
    <citation type="submission" date="2020-03" db="EMBL/GenBank/DDBJ databases">
        <authorList>
            <person name="Weist P."/>
        </authorList>
    </citation>
    <scope>NUCLEOTIDE SEQUENCE</scope>
</reference>
<dbReference type="Proteomes" id="UP001153269">
    <property type="component" value="Unassembled WGS sequence"/>
</dbReference>
<dbReference type="AlphaFoldDB" id="A0A9N7V169"/>
<protein>
    <submittedName>
        <fullName evidence="2">Uncharacterized protein</fullName>
    </submittedName>
</protein>
<organism evidence="2 3">
    <name type="scientific">Pleuronectes platessa</name>
    <name type="common">European plaice</name>
    <dbReference type="NCBI Taxonomy" id="8262"/>
    <lineage>
        <taxon>Eukaryota</taxon>
        <taxon>Metazoa</taxon>
        <taxon>Chordata</taxon>
        <taxon>Craniata</taxon>
        <taxon>Vertebrata</taxon>
        <taxon>Euteleostomi</taxon>
        <taxon>Actinopterygii</taxon>
        <taxon>Neopterygii</taxon>
        <taxon>Teleostei</taxon>
        <taxon>Neoteleostei</taxon>
        <taxon>Acanthomorphata</taxon>
        <taxon>Carangaria</taxon>
        <taxon>Pleuronectiformes</taxon>
        <taxon>Pleuronectoidei</taxon>
        <taxon>Pleuronectidae</taxon>
        <taxon>Pleuronectes</taxon>
    </lineage>
</organism>
<evidence type="ECO:0000256" key="1">
    <source>
        <dbReference type="SAM" id="MobiDB-lite"/>
    </source>
</evidence>
<gene>
    <name evidence="2" type="ORF">PLEPLA_LOCUS29861</name>
</gene>
<evidence type="ECO:0000313" key="3">
    <source>
        <dbReference type="Proteomes" id="UP001153269"/>
    </source>
</evidence>